<dbReference type="GO" id="GO:0008137">
    <property type="term" value="F:NADH dehydrogenase (ubiquinone) activity"/>
    <property type="evidence" value="ECO:0007669"/>
    <property type="project" value="InterPro"/>
</dbReference>
<evidence type="ECO:0000313" key="7">
    <source>
        <dbReference type="Proteomes" id="UP000179344"/>
    </source>
</evidence>
<dbReference type="GO" id="GO:0016651">
    <property type="term" value="F:oxidoreductase activity, acting on NAD(P)H"/>
    <property type="evidence" value="ECO:0007669"/>
    <property type="project" value="InterPro"/>
</dbReference>
<feature type="domain" description="NADH-quinone oxidoreductase subunit D" evidence="5">
    <location>
        <begin position="288"/>
        <end position="449"/>
    </location>
</feature>
<keyword evidence="3" id="KW-0479">Metal-binding</keyword>
<feature type="binding site" evidence="3">
    <location>
        <position position="212"/>
    </location>
    <ligand>
        <name>Mg(2+)</name>
        <dbReference type="ChEBI" id="CHEBI:18420"/>
    </ligand>
</feature>
<evidence type="ECO:0000256" key="1">
    <source>
        <dbReference type="ARBA" id="ARBA00023002"/>
    </source>
</evidence>
<keyword evidence="3" id="KW-0460">Magnesium</keyword>
<dbReference type="GO" id="GO:0016151">
    <property type="term" value="F:nickel cation binding"/>
    <property type="evidence" value="ECO:0007669"/>
    <property type="project" value="InterPro"/>
</dbReference>
<dbReference type="GO" id="GO:0048038">
    <property type="term" value="F:quinone binding"/>
    <property type="evidence" value="ECO:0007669"/>
    <property type="project" value="InterPro"/>
</dbReference>
<organism evidence="6 7">
    <name type="scientific">Candidatus Muproteobacteria bacterium RBG_16_65_31</name>
    <dbReference type="NCBI Taxonomy" id="1817759"/>
    <lineage>
        <taxon>Bacteria</taxon>
        <taxon>Pseudomonadati</taxon>
        <taxon>Pseudomonadota</taxon>
        <taxon>Candidatus Muproteobacteria</taxon>
    </lineage>
</organism>
<keyword evidence="1" id="KW-0560">Oxidoreductase</keyword>
<dbReference type="Pfam" id="PF00329">
    <property type="entry name" value="Complex1_30kDa"/>
    <property type="match status" value="1"/>
</dbReference>
<dbReference type="Proteomes" id="UP000179344">
    <property type="component" value="Unassembled WGS sequence"/>
</dbReference>
<dbReference type="Gene3D" id="1.10.645.10">
    <property type="entry name" value="Cytochrome-c3 Hydrogenase, chain B"/>
    <property type="match status" value="1"/>
</dbReference>
<dbReference type="Pfam" id="PF00346">
    <property type="entry name" value="Complex1_49kDa"/>
    <property type="match status" value="1"/>
</dbReference>
<keyword evidence="2" id="KW-0520">NAD</keyword>
<sequence>MTTAWIADFLDQLEARGIPAREAPAPGLAPARLVQVDAADWGRLAHAARDFECRWVAGWGEDGGDDLLVNACFEKDGAYLVARAAVKRAAPTLPSHAPYYPAADRPERHTRDMLGIVFHDHPDARRWTRHQAWKDTDYPLRQDFPVAGNRPAQTPPDDGYGFLRAQGAGVYEIPVGPVHAGIIEPGHFRFQAVGEMVLNLEERLGYVHKGIEKIAAGRDAAGLARLAGRVSGDSTVAHAWAACMALERAAGVKPPPRAIGLRALMAERERVANHLGDIGAICNDVSFTFGFYQFGRLREEWTRLSRSAFGHRFMMDRVIPGGVAADLDVQAAAAMERQIVSLRNELGGLFNILDDLPSLEDRLDTTGYLDPATAKALGALGYVGHASGVAFDVRRDAAYPPYDTLKVEAPVFKYGDVSARVKVRARETLASLNIIETLLARLPEGPIGAAWKVPAAGAEGLGLTEGFRGECLAYVRFDENGRIARYFPRDPSWLTWPALEILIRDNIVPDFPVCNKSVNGSYSGHDL</sequence>
<dbReference type="EMBL" id="MFST01000133">
    <property type="protein sequence ID" value="OGI43016.1"/>
    <property type="molecule type" value="Genomic_DNA"/>
</dbReference>
<evidence type="ECO:0000256" key="3">
    <source>
        <dbReference type="PIRSR" id="PIRSR601501-1"/>
    </source>
</evidence>
<dbReference type="InterPro" id="IPR001135">
    <property type="entry name" value="NADH_Q_OxRdtase_suD"/>
</dbReference>
<dbReference type="Pfam" id="PF00374">
    <property type="entry name" value="NiFeSe_Hases"/>
    <property type="match status" value="1"/>
</dbReference>
<evidence type="ECO:0000313" key="6">
    <source>
        <dbReference type="EMBL" id="OGI43016.1"/>
    </source>
</evidence>
<dbReference type="InterPro" id="IPR029014">
    <property type="entry name" value="NiFe-Hase_large"/>
</dbReference>
<dbReference type="InterPro" id="IPR052197">
    <property type="entry name" value="ComplexI_49kDa-like"/>
</dbReference>
<name>A0A1F6TD70_9PROT</name>
<evidence type="ECO:0000259" key="5">
    <source>
        <dbReference type="Pfam" id="PF00346"/>
    </source>
</evidence>
<dbReference type="InterPro" id="IPR037232">
    <property type="entry name" value="NADH_quin_OxRdtase_su_C/D-like"/>
</dbReference>
<comment type="caution">
    <text evidence="6">The sequence shown here is derived from an EMBL/GenBank/DDBJ whole genome shotgun (WGS) entry which is preliminary data.</text>
</comment>
<accession>A0A1F6TD70</accession>
<dbReference type="InterPro" id="IPR001268">
    <property type="entry name" value="NADH_UbQ_OxRdtase_30kDa_su"/>
</dbReference>
<dbReference type="SUPFAM" id="SSF56762">
    <property type="entry name" value="HydB/Nqo4-like"/>
    <property type="match status" value="1"/>
</dbReference>
<dbReference type="SUPFAM" id="SSF143243">
    <property type="entry name" value="Nqo5-like"/>
    <property type="match status" value="1"/>
</dbReference>
<dbReference type="PANTHER" id="PTHR43485">
    <property type="entry name" value="HYDROGENASE-4 COMPONENT G"/>
    <property type="match status" value="1"/>
</dbReference>
<gene>
    <name evidence="6" type="ORF">A2V92_04335</name>
</gene>
<dbReference type="AlphaFoldDB" id="A0A1F6TD70"/>
<reference evidence="6 7" key="1">
    <citation type="journal article" date="2016" name="Nat. Commun.">
        <title>Thousands of microbial genomes shed light on interconnected biogeochemical processes in an aquifer system.</title>
        <authorList>
            <person name="Anantharaman K."/>
            <person name="Brown C.T."/>
            <person name="Hug L.A."/>
            <person name="Sharon I."/>
            <person name="Castelle C.J."/>
            <person name="Probst A.J."/>
            <person name="Thomas B.C."/>
            <person name="Singh A."/>
            <person name="Wilkins M.J."/>
            <person name="Karaoz U."/>
            <person name="Brodie E.L."/>
            <person name="Williams K.H."/>
            <person name="Hubbard S.S."/>
            <person name="Banfield J.F."/>
        </authorList>
    </citation>
    <scope>NUCLEOTIDE SEQUENCE [LARGE SCALE GENOMIC DNA]</scope>
</reference>
<dbReference type="InterPro" id="IPR001501">
    <property type="entry name" value="Ni-dep_hyd_lsu"/>
</dbReference>
<evidence type="ECO:0000256" key="2">
    <source>
        <dbReference type="ARBA" id="ARBA00023027"/>
    </source>
</evidence>
<protein>
    <submittedName>
        <fullName evidence="6">Hydrogenase</fullName>
    </submittedName>
</protein>
<proteinExistence type="predicted"/>
<dbReference type="PANTHER" id="PTHR43485:SF1">
    <property type="entry name" value="FORMATE HYDROGENLYASE SUBUNIT 5-RELATED"/>
    <property type="match status" value="1"/>
</dbReference>
<feature type="domain" description="NADH:ubiquinone oxidoreductase 30kDa subunit" evidence="4">
    <location>
        <begin position="35"/>
        <end position="149"/>
    </location>
</feature>
<evidence type="ECO:0000259" key="4">
    <source>
        <dbReference type="Pfam" id="PF00329"/>
    </source>
</evidence>
<dbReference type="Gene3D" id="3.30.460.80">
    <property type="entry name" value="NADH:ubiquinone oxidoreductase, 30kDa subunit"/>
    <property type="match status" value="1"/>
</dbReference>
<dbReference type="GO" id="GO:0051287">
    <property type="term" value="F:NAD binding"/>
    <property type="evidence" value="ECO:0007669"/>
    <property type="project" value="InterPro"/>
</dbReference>